<proteinExistence type="predicted"/>
<dbReference type="EMBL" id="KL142379">
    <property type="protein sequence ID" value="KDR76170.1"/>
    <property type="molecule type" value="Genomic_DNA"/>
</dbReference>
<name>A0A067SYZ5_GALM3</name>
<evidence type="ECO:0000313" key="3">
    <source>
        <dbReference type="Proteomes" id="UP000027222"/>
    </source>
</evidence>
<dbReference type="Proteomes" id="UP000027222">
    <property type="component" value="Unassembled WGS sequence"/>
</dbReference>
<organism evidence="2 3">
    <name type="scientific">Galerina marginata (strain CBS 339.88)</name>
    <dbReference type="NCBI Taxonomy" id="685588"/>
    <lineage>
        <taxon>Eukaryota</taxon>
        <taxon>Fungi</taxon>
        <taxon>Dikarya</taxon>
        <taxon>Basidiomycota</taxon>
        <taxon>Agaricomycotina</taxon>
        <taxon>Agaricomycetes</taxon>
        <taxon>Agaricomycetidae</taxon>
        <taxon>Agaricales</taxon>
        <taxon>Agaricineae</taxon>
        <taxon>Strophariaceae</taxon>
        <taxon>Galerina</taxon>
    </lineage>
</organism>
<dbReference type="Pfam" id="PF14214">
    <property type="entry name" value="Helitron_like_N"/>
    <property type="match status" value="1"/>
</dbReference>
<sequence>MFHDKRFQTDVHFPIIAFNHEQMKSAITGSFLAAKRSNFENVAHRLSKLDPHTLVKISASLRAGNPAKPVSEEEKICYSILNDLDHVGGHVQGSLSSKKFRRNELWSLMSFKGAPLWFITFSPADSRHPLCIYYAGKKVEFKPEIPLSAKERSAMVAQNPVAAARFFRFMVQAFIQHILGVGDSKQGVYGNTDAYYGMVEQ</sequence>
<dbReference type="AlphaFoldDB" id="A0A067SYZ5"/>
<reference evidence="3" key="1">
    <citation type="journal article" date="2014" name="Proc. Natl. Acad. Sci. U.S.A.">
        <title>Extensive sampling of basidiomycete genomes demonstrates inadequacy of the white-rot/brown-rot paradigm for wood decay fungi.</title>
        <authorList>
            <person name="Riley R."/>
            <person name="Salamov A.A."/>
            <person name="Brown D.W."/>
            <person name="Nagy L.G."/>
            <person name="Floudas D."/>
            <person name="Held B.W."/>
            <person name="Levasseur A."/>
            <person name="Lombard V."/>
            <person name="Morin E."/>
            <person name="Otillar R."/>
            <person name="Lindquist E.A."/>
            <person name="Sun H."/>
            <person name="LaButti K.M."/>
            <person name="Schmutz J."/>
            <person name="Jabbour D."/>
            <person name="Luo H."/>
            <person name="Baker S.E."/>
            <person name="Pisabarro A.G."/>
            <person name="Walton J.D."/>
            <person name="Blanchette R.A."/>
            <person name="Henrissat B."/>
            <person name="Martin F."/>
            <person name="Cullen D."/>
            <person name="Hibbett D.S."/>
            <person name="Grigoriev I.V."/>
        </authorList>
    </citation>
    <scope>NUCLEOTIDE SEQUENCE [LARGE SCALE GENOMIC DNA]</scope>
    <source>
        <strain evidence="3">CBS 339.88</strain>
    </source>
</reference>
<dbReference type="OrthoDB" id="3254930at2759"/>
<dbReference type="HOGENOM" id="CLU_080483_1_0_1"/>
<feature type="domain" description="Helitron helicase-like" evidence="1">
    <location>
        <begin position="3"/>
        <end position="200"/>
    </location>
</feature>
<accession>A0A067SYZ5</accession>
<protein>
    <recommendedName>
        <fullName evidence="1">Helitron helicase-like domain-containing protein</fullName>
    </recommendedName>
</protein>
<dbReference type="STRING" id="685588.A0A067SYZ5"/>
<evidence type="ECO:0000259" key="1">
    <source>
        <dbReference type="Pfam" id="PF14214"/>
    </source>
</evidence>
<gene>
    <name evidence="2" type="ORF">GALMADRAFT_18263</name>
</gene>
<feature type="non-terminal residue" evidence="2">
    <location>
        <position position="201"/>
    </location>
</feature>
<keyword evidence="3" id="KW-1185">Reference proteome</keyword>
<evidence type="ECO:0000313" key="2">
    <source>
        <dbReference type="EMBL" id="KDR76170.1"/>
    </source>
</evidence>
<dbReference type="InterPro" id="IPR025476">
    <property type="entry name" value="Helitron_helicase-like"/>
</dbReference>